<evidence type="ECO:0000313" key="2">
    <source>
        <dbReference type="EMBL" id="BAL96186.1"/>
    </source>
</evidence>
<keyword evidence="1" id="KW-1133">Transmembrane helix</keyword>
<dbReference type="KEGG" id="rge:RGE_28470"/>
<dbReference type="HOGENOM" id="CLU_3122306_0_0_4"/>
<proteinExistence type="predicted"/>
<gene>
    <name evidence="2" type="ordered locus">RGE_28470</name>
</gene>
<dbReference type="STRING" id="983917.RGE_28470"/>
<keyword evidence="3" id="KW-1185">Reference proteome</keyword>
<dbReference type="EMBL" id="AP012320">
    <property type="protein sequence ID" value="BAL96186.1"/>
    <property type="molecule type" value="Genomic_DNA"/>
</dbReference>
<dbReference type="RefSeq" id="WP_014429047.1">
    <property type="nucleotide sequence ID" value="NC_017075.1"/>
</dbReference>
<evidence type="ECO:0000256" key="1">
    <source>
        <dbReference type="SAM" id="Phobius"/>
    </source>
</evidence>
<reference evidence="2 3" key="1">
    <citation type="journal article" date="2012" name="J. Bacteriol.">
        <title>Complete genome sequence of phototrophic betaproteobacterium Rubrivivax gelatinosus IL144.</title>
        <authorList>
            <person name="Nagashima S."/>
            <person name="Kamimura A."/>
            <person name="Shimizu T."/>
            <person name="Nakamura-isaki S."/>
            <person name="Aono E."/>
            <person name="Sakamoto K."/>
            <person name="Ichikawa N."/>
            <person name="Nakazawa H."/>
            <person name="Sekine M."/>
            <person name="Yamazaki S."/>
            <person name="Fujita N."/>
            <person name="Shimada K."/>
            <person name="Hanada S."/>
            <person name="Nagashima K.V.P."/>
        </authorList>
    </citation>
    <scope>NUCLEOTIDE SEQUENCE [LARGE SCALE GENOMIC DNA]</scope>
    <source>
        <strain evidence="3">NBRC 100245 / IL144</strain>
    </source>
</reference>
<organism evidence="2 3">
    <name type="scientific">Rubrivivax gelatinosus (strain NBRC 100245 / IL144)</name>
    <dbReference type="NCBI Taxonomy" id="983917"/>
    <lineage>
        <taxon>Bacteria</taxon>
        <taxon>Pseudomonadati</taxon>
        <taxon>Pseudomonadota</taxon>
        <taxon>Betaproteobacteria</taxon>
        <taxon>Burkholderiales</taxon>
        <taxon>Sphaerotilaceae</taxon>
        <taxon>Rubrivivax</taxon>
    </lineage>
</organism>
<feature type="transmembrane region" description="Helical" evidence="1">
    <location>
        <begin position="30"/>
        <end position="48"/>
    </location>
</feature>
<keyword evidence="1" id="KW-0812">Transmembrane</keyword>
<dbReference type="PATRIC" id="fig|983917.3.peg.2775"/>
<accession>I0HT49</accession>
<protein>
    <submittedName>
        <fullName evidence="2">Uncharacterized protein</fullName>
    </submittedName>
</protein>
<keyword evidence="1" id="KW-0472">Membrane</keyword>
<name>I0HT49_RUBGI</name>
<sequence>MLHCAAALLAIALFTPLVGLADGVPDTAQILALGALAAGLASLLQRFLGR</sequence>
<dbReference type="Proteomes" id="UP000007883">
    <property type="component" value="Chromosome"/>
</dbReference>
<dbReference type="AlphaFoldDB" id="I0HT49"/>
<evidence type="ECO:0000313" key="3">
    <source>
        <dbReference type="Proteomes" id="UP000007883"/>
    </source>
</evidence>